<comment type="caution">
    <text evidence="2">The sequence shown here is derived from an EMBL/GenBank/DDBJ whole genome shotgun (WGS) entry which is preliminary data.</text>
</comment>
<accession>A0A8S9GC13</accession>
<proteinExistence type="predicted"/>
<keyword evidence="1" id="KW-1133">Transmembrane helix</keyword>
<reference evidence="2" key="1">
    <citation type="submission" date="2019-12" db="EMBL/GenBank/DDBJ databases">
        <title>Genome sequencing and annotation of Brassica cretica.</title>
        <authorList>
            <person name="Studholme D.J."/>
            <person name="Sarris P.F."/>
        </authorList>
    </citation>
    <scope>NUCLEOTIDE SEQUENCE</scope>
    <source>
        <strain evidence="2">PFS-001/15</strain>
        <tissue evidence="2">Leaf</tissue>
    </source>
</reference>
<keyword evidence="1" id="KW-0812">Transmembrane</keyword>
<evidence type="ECO:0000256" key="1">
    <source>
        <dbReference type="SAM" id="Phobius"/>
    </source>
</evidence>
<evidence type="ECO:0000313" key="2">
    <source>
        <dbReference type="EMBL" id="KAF2543331.1"/>
    </source>
</evidence>
<name>A0A8S9GC13_BRACR</name>
<sequence>MNPNHGDFLCSSFSSPCADLLITEASLFGSVLLSLFLLLVPSLSHGYSYGVNQISFVESKVTSPKSPNSPPSNYLSSSMVTETKSVFMVSVAEAFTLNISEDLQKKVLEYHMEFLEAFGCIWSSKEVFKAIKGRAAHQSDLTGATP</sequence>
<protein>
    <submittedName>
        <fullName evidence="2">Uncharacterized protein</fullName>
    </submittedName>
</protein>
<organism evidence="2 3">
    <name type="scientific">Brassica cretica</name>
    <name type="common">Mustard</name>
    <dbReference type="NCBI Taxonomy" id="69181"/>
    <lineage>
        <taxon>Eukaryota</taxon>
        <taxon>Viridiplantae</taxon>
        <taxon>Streptophyta</taxon>
        <taxon>Embryophyta</taxon>
        <taxon>Tracheophyta</taxon>
        <taxon>Spermatophyta</taxon>
        <taxon>Magnoliopsida</taxon>
        <taxon>eudicotyledons</taxon>
        <taxon>Gunneridae</taxon>
        <taxon>Pentapetalae</taxon>
        <taxon>rosids</taxon>
        <taxon>malvids</taxon>
        <taxon>Brassicales</taxon>
        <taxon>Brassicaceae</taxon>
        <taxon>Brassiceae</taxon>
        <taxon>Brassica</taxon>
    </lineage>
</organism>
<dbReference type="AlphaFoldDB" id="A0A8S9GC13"/>
<dbReference type="Proteomes" id="UP000712281">
    <property type="component" value="Unassembled WGS sequence"/>
</dbReference>
<feature type="transmembrane region" description="Helical" evidence="1">
    <location>
        <begin position="20"/>
        <end position="40"/>
    </location>
</feature>
<keyword evidence="1" id="KW-0472">Membrane</keyword>
<dbReference type="EMBL" id="QGKW02002005">
    <property type="protein sequence ID" value="KAF2543331.1"/>
    <property type="molecule type" value="Genomic_DNA"/>
</dbReference>
<evidence type="ECO:0000313" key="3">
    <source>
        <dbReference type="Proteomes" id="UP000712281"/>
    </source>
</evidence>
<gene>
    <name evidence="2" type="ORF">F2Q68_00028719</name>
</gene>